<evidence type="ECO:0000256" key="1">
    <source>
        <dbReference type="ARBA" id="ARBA00004651"/>
    </source>
</evidence>
<dbReference type="InterPro" id="IPR018076">
    <property type="entry name" value="T2SS_GspF_dom"/>
</dbReference>
<organism evidence="8 9">
    <name type="scientific">Tessaracoccus aquimaris</name>
    <dbReference type="NCBI Taxonomy" id="1332264"/>
    <lineage>
        <taxon>Bacteria</taxon>
        <taxon>Bacillati</taxon>
        <taxon>Actinomycetota</taxon>
        <taxon>Actinomycetes</taxon>
        <taxon>Propionibacteriales</taxon>
        <taxon>Propionibacteriaceae</taxon>
        <taxon>Tessaracoccus</taxon>
    </lineage>
</organism>
<keyword evidence="5 6" id="KW-0472">Membrane</keyword>
<dbReference type="PANTHER" id="PTHR35007:SF3">
    <property type="entry name" value="POSSIBLE CONSERVED ALANINE RICH MEMBRANE PROTEIN"/>
    <property type="match status" value="1"/>
</dbReference>
<reference evidence="9" key="1">
    <citation type="submission" date="2017-02" db="EMBL/GenBank/DDBJ databases">
        <title>Tessaracoccus aquaemaris sp. nov., isolated from the intestine of a Korean rockfish, Sebastes schlegelii, in a marine aquaculture pond.</title>
        <authorList>
            <person name="Tak E.J."/>
            <person name="Bae J.-W."/>
        </authorList>
    </citation>
    <scope>NUCLEOTIDE SEQUENCE [LARGE SCALE GENOMIC DNA]</scope>
    <source>
        <strain evidence="9">NSG39</strain>
    </source>
</reference>
<dbReference type="OrthoDB" id="3828740at2"/>
<dbReference type="PANTHER" id="PTHR35007">
    <property type="entry name" value="INTEGRAL MEMBRANE PROTEIN-RELATED"/>
    <property type="match status" value="1"/>
</dbReference>
<feature type="domain" description="Type II secretion system protein GspF" evidence="7">
    <location>
        <begin position="109"/>
        <end position="234"/>
    </location>
</feature>
<dbReference type="STRING" id="1332264.BW730_13090"/>
<dbReference type="GO" id="GO:0005886">
    <property type="term" value="C:plasma membrane"/>
    <property type="evidence" value="ECO:0007669"/>
    <property type="project" value="UniProtKB-SubCell"/>
</dbReference>
<feature type="transmembrane region" description="Helical" evidence="6">
    <location>
        <begin position="250"/>
        <end position="269"/>
    </location>
</feature>
<dbReference type="Pfam" id="PF00482">
    <property type="entry name" value="T2SSF"/>
    <property type="match status" value="1"/>
</dbReference>
<evidence type="ECO:0000256" key="2">
    <source>
        <dbReference type="ARBA" id="ARBA00022475"/>
    </source>
</evidence>
<keyword evidence="4 6" id="KW-1133">Transmembrane helix</keyword>
<dbReference type="Proteomes" id="UP000188145">
    <property type="component" value="Chromosome"/>
</dbReference>
<feature type="transmembrane region" description="Helical" evidence="6">
    <location>
        <begin position="224"/>
        <end position="244"/>
    </location>
</feature>
<keyword evidence="2" id="KW-1003">Cell membrane</keyword>
<protein>
    <recommendedName>
        <fullName evidence="7">Type II secretion system protein GspF domain-containing protein</fullName>
    </recommendedName>
</protein>
<dbReference type="KEGG" id="tes:BW730_13090"/>
<sequence length="286" mass="30573">MGLSIAILSGCSVGLGAILLVAGMIRAVPDLSTQPSTTLWTRLHRRWETLSRGRRAWVLGALLAGVLVAVASGWLLAAILIPVVFLVVPWLLSAPTHREVETLAGLDRWVRLLGASLSSGKSIRDAIFATRRQVPDVLQAPVAKLCARLDQRWSLRDALWAMGDEMDSADGDAVVAALAIAGTHGGAGARATLEALSDTIQHRLRALREIAAERAKPRAVVRQVTVITLVVLIAALVLNPTFFAPYGTPIGQLLAATLVAVYLGCLAMLRRRTVPPSTPRFLRSPS</sequence>
<evidence type="ECO:0000313" key="9">
    <source>
        <dbReference type="Proteomes" id="UP000188145"/>
    </source>
</evidence>
<evidence type="ECO:0000256" key="4">
    <source>
        <dbReference type="ARBA" id="ARBA00022989"/>
    </source>
</evidence>
<name>A0A1Q2CQ99_9ACTN</name>
<accession>A0A1Q2CQ99</accession>
<evidence type="ECO:0000259" key="7">
    <source>
        <dbReference type="Pfam" id="PF00482"/>
    </source>
</evidence>
<dbReference type="RefSeq" id="WP_077686630.1">
    <property type="nucleotide sequence ID" value="NZ_CP019606.1"/>
</dbReference>
<gene>
    <name evidence="8" type="ORF">BW730_13090</name>
</gene>
<dbReference type="AlphaFoldDB" id="A0A1Q2CQ99"/>
<evidence type="ECO:0000256" key="3">
    <source>
        <dbReference type="ARBA" id="ARBA00022692"/>
    </source>
</evidence>
<comment type="subcellular location">
    <subcellularLocation>
        <location evidence="1">Cell membrane</location>
        <topology evidence="1">Multi-pass membrane protein</topology>
    </subcellularLocation>
</comment>
<keyword evidence="3 6" id="KW-0812">Transmembrane</keyword>
<keyword evidence="9" id="KW-1185">Reference proteome</keyword>
<evidence type="ECO:0000256" key="6">
    <source>
        <dbReference type="SAM" id="Phobius"/>
    </source>
</evidence>
<proteinExistence type="predicted"/>
<dbReference type="EMBL" id="CP019606">
    <property type="protein sequence ID" value="AQP48299.1"/>
    <property type="molecule type" value="Genomic_DNA"/>
</dbReference>
<evidence type="ECO:0000256" key="5">
    <source>
        <dbReference type="ARBA" id="ARBA00023136"/>
    </source>
</evidence>
<evidence type="ECO:0000313" key="8">
    <source>
        <dbReference type="EMBL" id="AQP48299.1"/>
    </source>
</evidence>
<feature type="transmembrane region" description="Helical" evidence="6">
    <location>
        <begin position="56"/>
        <end position="88"/>
    </location>
</feature>